<accession>A0ABS3E235</accession>
<reference evidence="2 3" key="1">
    <citation type="submission" date="2020-12" db="EMBL/GenBank/DDBJ databases">
        <title>Oil enriched cultivation method for isolating marine PHA-producing bacteria.</title>
        <authorList>
            <person name="Zheng W."/>
            <person name="Yu S."/>
            <person name="Huang Y."/>
        </authorList>
    </citation>
    <scope>NUCLEOTIDE SEQUENCE [LARGE SCALE GENOMIC DNA]</scope>
    <source>
        <strain evidence="2 3">SN0-2</strain>
    </source>
</reference>
<evidence type="ECO:0000256" key="1">
    <source>
        <dbReference type="SAM" id="Coils"/>
    </source>
</evidence>
<evidence type="ECO:0000313" key="2">
    <source>
        <dbReference type="EMBL" id="MBN8429364.1"/>
    </source>
</evidence>
<proteinExistence type="predicted"/>
<comment type="caution">
    <text evidence="2">The sequence shown here is derived from an EMBL/GenBank/DDBJ whole genome shotgun (WGS) entry which is preliminary data.</text>
</comment>
<organism evidence="2 3">
    <name type="scientific">Microbulbifer salipaludis</name>
    <dbReference type="NCBI Taxonomy" id="187980"/>
    <lineage>
        <taxon>Bacteria</taxon>
        <taxon>Pseudomonadati</taxon>
        <taxon>Pseudomonadota</taxon>
        <taxon>Gammaproteobacteria</taxon>
        <taxon>Cellvibrionales</taxon>
        <taxon>Microbulbiferaceae</taxon>
        <taxon>Microbulbifer</taxon>
    </lineage>
</organism>
<dbReference type="EMBL" id="JAEKJR010000001">
    <property type="protein sequence ID" value="MBN8429364.1"/>
    <property type="molecule type" value="Genomic_DNA"/>
</dbReference>
<evidence type="ECO:0000313" key="3">
    <source>
        <dbReference type="Proteomes" id="UP000664293"/>
    </source>
</evidence>
<dbReference type="Proteomes" id="UP000664293">
    <property type="component" value="Unassembled WGS sequence"/>
</dbReference>
<keyword evidence="3" id="KW-1185">Reference proteome</keyword>
<feature type="coiled-coil region" evidence="1">
    <location>
        <begin position="42"/>
        <end position="69"/>
    </location>
</feature>
<sequence length="191" mass="21444">MKCLTSGITATAFPPLRGSKSAHVPGVKFLGEVMTDKIIQNIRENKYDRNELEKLLSNAERLNREDIIEAVKESLQEIDPRSYSKRYVKPIREKVKGIAEEIMNSQGWGAWPENLVGNGVKAGGPMMNGEVLAEFYISYKKEGWKNSSYLAVVQPDEESVVHYMVKKHGEEGQIVYTSSEAIEFFAAALET</sequence>
<keyword evidence="1" id="KW-0175">Coiled coil</keyword>
<protein>
    <submittedName>
        <fullName evidence="2">Uncharacterized protein</fullName>
    </submittedName>
</protein>
<name>A0ABS3E235_9GAMM</name>
<gene>
    <name evidence="2" type="ORF">JF535_00740</name>
</gene>